<sequence>MLMGSELSVPAFTAKVAHAEKISPPSGVTSISIVGHQAVGIPTSHPRDEQNPWTIPDLRDQSSIVSSYPATTSP</sequence>
<organism evidence="2 3">
    <name type="scientific">Apiospora saccharicola</name>
    <dbReference type="NCBI Taxonomy" id="335842"/>
    <lineage>
        <taxon>Eukaryota</taxon>
        <taxon>Fungi</taxon>
        <taxon>Dikarya</taxon>
        <taxon>Ascomycota</taxon>
        <taxon>Pezizomycotina</taxon>
        <taxon>Sordariomycetes</taxon>
        <taxon>Xylariomycetidae</taxon>
        <taxon>Amphisphaeriales</taxon>
        <taxon>Apiosporaceae</taxon>
        <taxon>Apiospora</taxon>
    </lineage>
</organism>
<feature type="compositionally biased region" description="Polar residues" evidence="1">
    <location>
        <begin position="61"/>
        <end position="74"/>
    </location>
</feature>
<gene>
    <name evidence="2" type="ORF">PG996_004989</name>
</gene>
<name>A0ABR1VK81_9PEZI</name>
<keyword evidence="3" id="KW-1185">Reference proteome</keyword>
<evidence type="ECO:0000313" key="3">
    <source>
        <dbReference type="Proteomes" id="UP001446871"/>
    </source>
</evidence>
<proteinExistence type="predicted"/>
<reference evidence="2 3" key="1">
    <citation type="submission" date="2023-01" db="EMBL/GenBank/DDBJ databases">
        <title>Analysis of 21 Apiospora genomes using comparative genomics revels a genus with tremendous synthesis potential of carbohydrate active enzymes and secondary metabolites.</title>
        <authorList>
            <person name="Sorensen T."/>
        </authorList>
    </citation>
    <scope>NUCLEOTIDE SEQUENCE [LARGE SCALE GENOMIC DNA]</scope>
    <source>
        <strain evidence="2 3">CBS 83171</strain>
    </source>
</reference>
<protein>
    <submittedName>
        <fullName evidence="2">Uncharacterized protein</fullName>
    </submittedName>
</protein>
<comment type="caution">
    <text evidence="2">The sequence shown here is derived from an EMBL/GenBank/DDBJ whole genome shotgun (WGS) entry which is preliminary data.</text>
</comment>
<dbReference type="EMBL" id="JAQQWM010000003">
    <property type="protein sequence ID" value="KAK8071641.1"/>
    <property type="molecule type" value="Genomic_DNA"/>
</dbReference>
<evidence type="ECO:0000313" key="2">
    <source>
        <dbReference type="EMBL" id="KAK8071641.1"/>
    </source>
</evidence>
<evidence type="ECO:0000256" key="1">
    <source>
        <dbReference type="SAM" id="MobiDB-lite"/>
    </source>
</evidence>
<dbReference type="Proteomes" id="UP001446871">
    <property type="component" value="Unassembled WGS sequence"/>
</dbReference>
<accession>A0ABR1VK81</accession>
<feature type="region of interest" description="Disordered" evidence="1">
    <location>
        <begin position="40"/>
        <end position="74"/>
    </location>
</feature>